<dbReference type="Proteomes" id="UP000289946">
    <property type="component" value="Unassembled WGS sequence"/>
</dbReference>
<name>A0A4Q0QF07_9BRAD</name>
<reference evidence="1 5" key="2">
    <citation type="submission" date="2018-11" db="EMBL/GenBank/DDBJ databases">
        <title>Bradyrhizobium sp. nov., isolated from effective nodules of peanut in China.</title>
        <authorList>
            <person name="Li Y."/>
        </authorList>
    </citation>
    <scope>NUCLEOTIDE SEQUENCE [LARGE SCALE GENOMIC DNA]</scope>
    <source>
        <strain evidence="1 5">CCBAU 51770</strain>
        <strain evidence="2 4">CCBAU 51781</strain>
    </source>
</reference>
<evidence type="ECO:0000313" key="4">
    <source>
        <dbReference type="Proteomes" id="UP000289946"/>
    </source>
</evidence>
<evidence type="ECO:0000313" key="5">
    <source>
        <dbReference type="Proteomes" id="UP000290174"/>
    </source>
</evidence>
<dbReference type="Proteomes" id="UP000290565">
    <property type="component" value="Unassembled WGS sequence"/>
</dbReference>
<evidence type="ECO:0000313" key="3">
    <source>
        <dbReference type="EMBL" id="RXH33662.1"/>
    </source>
</evidence>
<sequence length="94" mass="10361">MRCVGSIEARRYVEDLYHSLLRHRVEEAEHWPPDVTANGQNRVAAPCGLIEVAASADLIGQASIIDGDAIELYGTRIRLWGIDALESSQRSRGS</sequence>
<evidence type="ECO:0000313" key="2">
    <source>
        <dbReference type="EMBL" id="RXG90358.1"/>
    </source>
</evidence>
<dbReference type="Proteomes" id="UP000290174">
    <property type="component" value="Unassembled WGS sequence"/>
</dbReference>
<evidence type="ECO:0000313" key="1">
    <source>
        <dbReference type="EMBL" id="RXG89234.1"/>
    </source>
</evidence>
<gene>
    <name evidence="1" type="ORF">EAS61_28135</name>
    <name evidence="2" type="ORF">EAS62_27980</name>
    <name evidence="3" type="ORF">XH94_29780</name>
</gene>
<dbReference type="EMBL" id="RKMK01000033">
    <property type="protein sequence ID" value="RXG89234.1"/>
    <property type="molecule type" value="Genomic_DNA"/>
</dbReference>
<accession>A0A4Q0QF07</accession>
<dbReference type="AlphaFoldDB" id="A0A4Q0QF07"/>
<dbReference type="EMBL" id="LBJM01000082">
    <property type="protein sequence ID" value="RXH33662.1"/>
    <property type="molecule type" value="Genomic_DNA"/>
</dbReference>
<dbReference type="EMBL" id="RDRA01000017">
    <property type="protein sequence ID" value="RXG90358.1"/>
    <property type="molecule type" value="Genomic_DNA"/>
</dbReference>
<reference evidence="3 6" key="1">
    <citation type="submission" date="2015-04" db="EMBL/GenBank/DDBJ databases">
        <title>Comparative genomics of rhizobia nodulating Arachis hypogaea in China.</title>
        <authorList>
            <person name="Li Y."/>
        </authorList>
    </citation>
    <scope>NUCLEOTIDE SEQUENCE [LARGE SCALE GENOMIC DNA]</scope>
    <source>
        <strain evidence="3 6">CCBAU 51787</strain>
    </source>
</reference>
<protein>
    <submittedName>
        <fullName evidence="1">Uncharacterized protein</fullName>
    </submittedName>
</protein>
<comment type="caution">
    <text evidence="1">The sequence shown here is derived from an EMBL/GenBank/DDBJ whole genome shotgun (WGS) entry which is preliminary data.</text>
</comment>
<keyword evidence="4" id="KW-1185">Reference proteome</keyword>
<proteinExistence type="predicted"/>
<evidence type="ECO:0000313" key="6">
    <source>
        <dbReference type="Proteomes" id="UP000290565"/>
    </source>
</evidence>
<organism evidence="1 5">
    <name type="scientific">Bradyrhizobium zhanjiangense</name>
    <dbReference type="NCBI Taxonomy" id="1325107"/>
    <lineage>
        <taxon>Bacteria</taxon>
        <taxon>Pseudomonadati</taxon>
        <taxon>Pseudomonadota</taxon>
        <taxon>Alphaproteobacteria</taxon>
        <taxon>Hyphomicrobiales</taxon>
        <taxon>Nitrobacteraceae</taxon>
        <taxon>Bradyrhizobium</taxon>
    </lineage>
</organism>
<accession>A0A4V1L2S2</accession>